<evidence type="ECO:0000256" key="4">
    <source>
        <dbReference type="ARBA" id="ARBA00022692"/>
    </source>
</evidence>
<dbReference type="RefSeq" id="WP_345196661.1">
    <property type="nucleotide sequence ID" value="NZ_BAABFL010000398.1"/>
</dbReference>
<proteinExistence type="inferred from homology"/>
<organism evidence="8 9">
    <name type="scientific">Kistimonas scapharcae</name>
    <dbReference type="NCBI Taxonomy" id="1036133"/>
    <lineage>
        <taxon>Bacteria</taxon>
        <taxon>Pseudomonadati</taxon>
        <taxon>Pseudomonadota</taxon>
        <taxon>Gammaproteobacteria</taxon>
        <taxon>Oceanospirillales</taxon>
        <taxon>Endozoicomonadaceae</taxon>
        <taxon>Kistimonas</taxon>
    </lineage>
</organism>
<feature type="transmembrane region" description="Helical" evidence="7">
    <location>
        <begin position="244"/>
        <end position="263"/>
    </location>
</feature>
<feature type="transmembrane region" description="Helical" evidence="7">
    <location>
        <begin position="174"/>
        <end position="193"/>
    </location>
</feature>
<feature type="transmembrane region" description="Helical" evidence="7">
    <location>
        <begin position="86"/>
        <end position="108"/>
    </location>
</feature>
<keyword evidence="9" id="KW-1185">Reference proteome</keyword>
<evidence type="ECO:0000313" key="8">
    <source>
        <dbReference type="EMBL" id="GAA4650474.1"/>
    </source>
</evidence>
<comment type="caution">
    <text evidence="8">The sequence shown here is derived from an EMBL/GenBank/DDBJ whole genome shotgun (WGS) entry which is preliminary data.</text>
</comment>
<protein>
    <submittedName>
        <fullName evidence="8">Permease</fullName>
    </submittedName>
</protein>
<feature type="transmembrane region" description="Helical" evidence="7">
    <location>
        <begin position="52"/>
        <end position="74"/>
    </location>
</feature>
<name>A0ABP8V4Z4_9GAMM</name>
<dbReference type="Pfam" id="PF03773">
    <property type="entry name" value="ArsP_1"/>
    <property type="match status" value="1"/>
</dbReference>
<dbReference type="EMBL" id="BAABFL010000398">
    <property type="protein sequence ID" value="GAA4650474.1"/>
    <property type="molecule type" value="Genomic_DNA"/>
</dbReference>
<comment type="similarity">
    <text evidence="2">Belongs to the UPF0718 family.</text>
</comment>
<dbReference type="PANTHER" id="PTHR42775:SF1">
    <property type="entry name" value="PERMEASE RV2963-RELATED"/>
    <property type="match status" value="1"/>
</dbReference>
<evidence type="ECO:0000256" key="5">
    <source>
        <dbReference type="ARBA" id="ARBA00022989"/>
    </source>
</evidence>
<dbReference type="Proteomes" id="UP001500604">
    <property type="component" value="Unassembled WGS sequence"/>
</dbReference>
<feature type="transmembrane region" description="Helical" evidence="7">
    <location>
        <begin position="275"/>
        <end position="294"/>
    </location>
</feature>
<keyword evidence="6 7" id="KW-0472">Membrane</keyword>
<evidence type="ECO:0000256" key="2">
    <source>
        <dbReference type="ARBA" id="ARBA00006386"/>
    </source>
</evidence>
<dbReference type="PANTHER" id="PTHR42775">
    <property type="entry name" value="PERMEASE RV2963-RELATED"/>
    <property type="match status" value="1"/>
</dbReference>
<evidence type="ECO:0000256" key="6">
    <source>
        <dbReference type="ARBA" id="ARBA00023136"/>
    </source>
</evidence>
<evidence type="ECO:0000256" key="3">
    <source>
        <dbReference type="ARBA" id="ARBA00022475"/>
    </source>
</evidence>
<sequence length="349" mass="38024">MVIIHVFTAYALLLWHMLWPIAFGLALSSYIRSRVPSETIIRQIGNNSFHSALIAALFGMVSSICNYATAGMGHTLRLKGASWPNTLVFMIASTNIGVTMMVTVYGFLGSTLLGLLAGTAISLMIAAFLLALLFRLPMSEVHQEQASKQKGNTSCWQDACGYFHDDLNMTRRDILVGLLMASTVSIVVPSAWWQALFWQSAEPGLMVWLWNAIVGVVIAVLTFGCSLGNVALAAVLWWHGVSPGGVMAFMLSSLLTFPMLGMYRKYYGLQTTIKLVSVLVLGVLVACLLMDMLMNQLAVDVIRHNVLVQQSGTVRSLVTLGLNLLFGGLGVKMYLQGRQKEDGCSMGSM</sequence>
<comment type="subcellular location">
    <subcellularLocation>
        <location evidence="1">Cell membrane</location>
        <topology evidence="1">Multi-pass membrane protein</topology>
    </subcellularLocation>
</comment>
<dbReference type="InterPro" id="IPR053166">
    <property type="entry name" value="UPF0718_permease"/>
</dbReference>
<evidence type="ECO:0000313" key="9">
    <source>
        <dbReference type="Proteomes" id="UP001500604"/>
    </source>
</evidence>
<feature type="transmembrane region" description="Helical" evidence="7">
    <location>
        <begin position="205"/>
        <end position="238"/>
    </location>
</feature>
<keyword evidence="3" id="KW-1003">Cell membrane</keyword>
<keyword evidence="5 7" id="KW-1133">Transmembrane helix</keyword>
<keyword evidence="4 7" id="KW-0812">Transmembrane</keyword>
<evidence type="ECO:0000256" key="1">
    <source>
        <dbReference type="ARBA" id="ARBA00004651"/>
    </source>
</evidence>
<gene>
    <name evidence="8" type="ORF">GCM10023116_27570</name>
</gene>
<reference evidence="9" key="1">
    <citation type="journal article" date="2019" name="Int. J. Syst. Evol. Microbiol.">
        <title>The Global Catalogue of Microorganisms (GCM) 10K type strain sequencing project: providing services to taxonomists for standard genome sequencing and annotation.</title>
        <authorList>
            <consortium name="The Broad Institute Genomics Platform"/>
            <consortium name="The Broad Institute Genome Sequencing Center for Infectious Disease"/>
            <person name="Wu L."/>
            <person name="Ma J."/>
        </authorList>
    </citation>
    <scope>NUCLEOTIDE SEQUENCE [LARGE SCALE GENOMIC DNA]</scope>
    <source>
        <strain evidence="9">JCM 17805</strain>
    </source>
</reference>
<feature type="transmembrane region" description="Helical" evidence="7">
    <location>
        <begin position="115"/>
        <end position="134"/>
    </location>
</feature>
<evidence type="ECO:0000256" key="7">
    <source>
        <dbReference type="SAM" id="Phobius"/>
    </source>
</evidence>
<dbReference type="InterPro" id="IPR005524">
    <property type="entry name" value="DUF318"/>
</dbReference>
<accession>A0ABP8V4Z4</accession>
<feature type="transmembrane region" description="Helical" evidence="7">
    <location>
        <begin position="12"/>
        <end position="31"/>
    </location>
</feature>